<dbReference type="AlphaFoldDB" id="A0A6J1LEP7"/>
<evidence type="ECO:0000313" key="3">
    <source>
        <dbReference type="RefSeq" id="XP_023165495.1"/>
    </source>
</evidence>
<sequence length="162" mass="18743">MPSKTKPRLSRGLLDMKFMQRTKVKVAKEDDDEQSRALYSNELNQKMLNSNSNYIIEPSYTICAGLIDGRLSFRGMNPELERLMELEQAEKQGNTRPEQPKEVNDQEMADAYYANQAPAVCKTMNKKFATKNEFNKRKSNNGNPKWQKKGQFKKPRADDDED</sequence>
<dbReference type="InterPro" id="IPR019324">
    <property type="entry name" value="MPP6"/>
</dbReference>
<name>A0A6J1LEP7_DROHY</name>
<dbReference type="OMA" id="SYTICAG"/>
<feature type="region of interest" description="Disordered" evidence="1">
    <location>
        <begin position="131"/>
        <end position="162"/>
    </location>
</feature>
<dbReference type="Pfam" id="PF10175">
    <property type="entry name" value="MPP6"/>
    <property type="match status" value="1"/>
</dbReference>
<evidence type="ECO:0000256" key="1">
    <source>
        <dbReference type="SAM" id="MobiDB-lite"/>
    </source>
</evidence>
<accession>A0A6J1LEP7</accession>
<dbReference type="CTD" id="35382"/>
<dbReference type="GO" id="GO:0000460">
    <property type="term" value="P:maturation of 5.8S rRNA"/>
    <property type="evidence" value="ECO:0007669"/>
    <property type="project" value="TreeGrafter"/>
</dbReference>
<keyword evidence="2" id="KW-1185">Reference proteome</keyword>
<dbReference type="KEGG" id="dhe:111595822"/>
<dbReference type="PANTHER" id="PTHR13582">
    <property type="entry name" value="M-PHASE PHOSPHOPROTEIN 6"/>
    <property type="match status" value="1"/>
</dbReference>
<dbReference type="PANTHER" id="PTHR13582:SF0">
    <property type="entry name" value="M-PHASE PHOSPHOPROTEIN 6"/>
    <property type="match status" value="1"/>
</dbReference>
<gene>
    <name evidence="3" type="primary">LOC111595822</name>
</gene>
<dbReference type="Proteomes" id="UP000504633">
    <property type="component" value="Unplaced"/>
</dbReference>
<protein>
    <submittedName>
        <fullName evidence="3">M-phase phosphoprotein 6</fullName>
    </submittedName>
</protein>
<dbReference type="GeneID" id="111595822"/>
<dbReference type="OrthoDB" id="20403at2759"/>
<reference evidence="3" key="1">
    <citation type="submission" date="2025-08" db="UniProtKB">
        <authorList>
            <consortium name="RefSeq"/>
        </authorList>
    </citation>
    <scope>IDENTIFICATION</scope>
    <source>
        <strain evidence="3">15085-1641.00</strain>
        <tissue evidence="3">Whole body</tissue>
    </source>
</reference>
<dbReference type="RefSeq" id="XP_023165495.1">
    <property type="nucleotide sequence ID" value="XM_023309727.2"/>
</dbReference>
<organism evidence="2 3">
    <name type="scientific">Drosophila hydei</name>
    <name type="common">Fruit fly</name>
    <dbReference type="NCBI Taxonomy" id="7224"/>
    <lineage>
        <taxon>Eukaryota</taxon>
        <taxon>Metazoa</taxon>
        <taxon>Ecdysozoa</taxon>
        <taxon>Arthropoda</taxon>
        <taxon>Hexapoda</taxon>
        <taxon>Insecta</taxon>
        <taxon>Pterygota</taxon>
        <taxon>Neoptera</taxon>
        <taxon>Endopterygota</taxon>
        <taxon>Diptera</taxon>
        <taxon>Brachycera</taxon>
        <taxon>Muscomorpha</taxon>
        <taxon>Ephydroidea</taxon>
        <taxon>Drosophilidae</taxon>
        <taxon>Drosophila</taxon>
    </lineage>
</organism>
<proteinExistence type="predicted"/>
<evidence type="ECO:0000313" key="2">
    <source>
        <dbReference type="Proteomes" id="UP000504633"/>
    </source>
</evidence>